<dbReference type="PANTHER" id="PTHR21377:SF1">
    <property type="entry name" value="PROTEIN FAM210A"/>
    <property type="match status" value="1"/>
</dbReference>
<evidence type="ECO:0000256" key="5">
    <source>
        <dbReference type="ARBA" id="ARBA00023136"/>
    </source>
</evidence>
<keyword evidence="9" id="KW-1185">Reference proteome</keyword>
<dbReference type="EMBL" id="CAXAJV020001300">
    <property type="protein sequence ID" value="CAL7950447.1"/>
    <property type="molecule type" value="Genomic_DNA"/>
</dbReference>
<feature type="transmembrane region" description="Helical" evidence="6">
    <location>
        <begin position="166"/>
        <end position="186"/>
    </location>
</feature>
<evidence type="ECO:0000256" key="3">
    <source>
        <dbReference type="ARBA" id="ARBA00022989"/>
    </source>
</evidence>
<dbReference type="InterPro" id="IPR045866">
    <property type="entry name" value="FAM210A/B-like"/>
</dbReference>
<comment type="subcellular location">
    <subcellularLocation>
        <location evidence="1">Membrane</location>
        <topology evidence="1">Single-pass membrane protein</topology>
    </subcellularLocation>
</comment>
<feature type="transmembrane region" description="Helical" evidence="6">
    <location>
        <begin position="117"/>
        <end position="139"/>
    </location>
</feature>
<dbReference type="Proteomes" id="UP001642520">
    <property type="component" value="Unassembled WGS sequence"/>
</dbReference>
<sequence length="240" mass="28337">MDVIFCRGLRLTSNLGFSPALTTKNFLETTRIIRYNDTRRWGFKLFEKQPHYRSSSCNYVVFFNRIKAHEASLRHTYNKNNLVARYSNFAKEDAPKPVPAQKLSMFARMRKMAKEYWHFYIPVHVVTSLGWCAIFYTVAKNVDIVKLMELLHFNQKYKDLVKNTGAGFWALTWILYKIFTPFRYAVTLGCTTMAIKLHKIGYLRFWPFNKQPNLIRKVTESNKTATLKTPKIERQEPPKM</sequence>
<proteinExistence type="predicted"/>
<dbReference type="Pfam" id="PF06916">
    <property type="entry name" value="FAM210A-B_dom"/>
    <property type="match status" value="1"/>
</dbReference>
<evidence type="ECO:0000256" key="1">
    <source>
        <dbReference type="ARBA" id="ARBA00004167"/>
    </source>
</evidence>
<comment type="caution">
    <text evidence="8">The sequence shown here is derived from an EMBL/GenBank/DDBJ whole genome shotgun (WGS) entry which is preliminary data.</text>
</comment>
<organism evidence="8 9">
    <name type="scientific">Xylocopa violacea</name>
    <name type="common">Violet carpenter bee</name>
    <name type="synonym">Apis violacea</name>
    <dbReference type="NCBI Taxonomy" id="135666"/>
    <lineage>
        <taxon>Eukaryota</taxon>
        <taxon>Metazoa</taxon>
        <taxon>Ecdysozoa</taxon>
        <taxon>Arthropoda</taxon>
        <taxon>Hexapoda</taxon>
        <taxon>Insecta</taxon>
        <taxon>Pterygota</taxon>
        <taxon>Neoptera</taxon>
        <taxon>Endopterygota</taxon>
        <taxon>Hymenoptera</taxon>
        <taxon>Apocrita</taxon>
        <taxon>Aculeata</taxon>
        <taxon>Apoidea</taxon>
        <taxon>Anthophila</taxon>
        <taxon>Apidae</taxon>
        <taxon>Xylocopa</taxon>
        <taxon>Xylocopa</taxon>
    </lineage>
</organism>
<keyword evidence="2 6" id="KW-0812">Transmembrane</keyword>
<dbReference type="InterPro" id="IPR009688">
    <property type="entry name" value="FAM210A/B-like_dom"/>
</dbReference>
<evidence type="ECO:0000313" key="9">
    <source>
        <dbReference type="Proteomes" id="UP001642520"/>
    </source>
</evidence>
<keyword evidence="5 6" id="KW-0472">Membrane</keyword>
<evidence type="ECO:0000256" key="6">
    <source>
        <dbReference type="SAM" id="Phobius"/>
    </source>
</evidence>
<evidence type="ECO:0000313" key="8">
    <source>
        <dbReference type="EMBL" id="CAL7950447.1"/>
    </source>
</evidence>
<reference evidence="8 9" key="1">
    <citation type="submission" date="2024-08" db="EMBL/GenBank/DDBJ databases">
        <authorList>
            <person name="Will J Nash"/>
            <person name="Angela Man"/>
            <person name="Seanna McTaggart"/>
            <person name="Kendall Baker"/>
            <person name="Tom Barker"/>
            <person name="Leah Catchpole"/>
            <person name="Alex Durrant"/>
            <person name="Karim Gharbi"/>
            <person name="Naomi Irish"/>
            <person name="Gemy Kaithakottil"/>
            <person name="Debby Ku"/>
            <person name="Aaliyah Providence"/>
            <person name="Felix Shaw"/>
            <person name="David Swarbreck"/>
            <person name="Chris Watkins"/>
            <person name="Ann M. McCartney"/>
            <person name="Giulio Formenti"/>
            <person name="Alice Mouton"/>
            <person name="Noel Vella"/>
            <person name="Bjorn M von Reumont"/>
            <person name="Adriana Vella"/>
            <person name="Wilfried Haerty"/>
        </authorList>
    </citation>
    <scope>NUCLEOTIDE SEQUENCE [LARGE SCALE GENOMIC DNA]</scope>
</reference>
<name>A0ABP1PCB7_XYLVO</name>
<dbReference type="PANTHER" id="PTHR21377">
    <property type="entry name" value="PROTEIN FAM210B, MITOCHONDRIAL"/>
    <property type="match status" value="1"/>
</dbReference>
<evidence type="ECO:0000259" key="7">
    <source>
        <dbReference type="Pfam" id="PF06916"/>
    </source>
</evidence>
<evidence type="ECO:0000256" key="4">
    <source>
        <dbReference type="ARBA" id="ARBA00023054"/>
    </source>
</evidence>
<accession>A0ABP1PCB7</accession>
<feature type="domain" description="DUF1279" evidence="7">
    <location>
        <begin position="108"/>
        <end position="192"/>
    </location>
</feature>
<evidence type="ECO:0000256" key="2">
    <source>
        <dbReference type="ARBA" id="ARBA00022692"/>
    </source>
</evidence>
<gene>
    <name evidence="8" type="ORF">XYLVIOL_LOCUS9966</name>
</gene>
<keyword evidence="4" id="KW-0175">Coiled coil</keyword>
<keyword evidence="3 6" id="KW-1133">Transmembrane helix</keyword>
<protein>
    <recommendedName>
        <fullName evidence="7">DUF1279 domain-containing protein</fullName>
    </recommendedName>
</protein>